<comment type="caution">
    <text evidence="6">Lacks conserved residue(s) required for the propagation of feature annotation.</text>
</comment>
<dbReference type="Pfam" id="PF07992">
    <property type="entry name" value="Pyr_redox_2"/>
    <property type="match status" value="1"/>
</dbReference>
<sequence length="332" mass="36033">MQKKVYDVDIIGGGPAGMFAAFYAGLHDLDTQLIESLPQLGGQLGALYPEKKIWDVAGAPGITGKELIGHLKEQLKLVDVDYLLNASVTNVKKDMDGLFVVTTARGVSYARSIIIALGNGAFSPRKLALPGAAEMEGQQVQYFVTHKADYAGKTVAVLGGGNSAVDMALMLAPVAKQVYLVHRRPQFRALPKMVDQLKSSEVEIVTPYLPKAIHKVGQQASLSLKRMRADGERQLTVDRVLVDYGFTADHSALDKWDVHFDSERQMIKVDSEMTTSVPGIYAIGDGVTYPGKQPLIATAFGEGPIAINALAKKLYPHKQMAMHSSSMHLDQQ</sequence>
<keyword evidence="4 6" id="KW-0521">NADP</keyword>
<protein>
    <recommendedName>
        <fullName evidence="6">Ferredoxin--NADP reductase</fullName>
        <shortName evidence="6">FNR</shortName>
        <shortName evidence="6">Fd-NADP(+) reductase</shortName>
        <ecNumber evidence="6">1.18.1.2</ecNumber>
    </recommendedName>
</protein>
<evidence type="ECO:0000256" key="4">
    <source>
        <dbReference type="ARBA" id="ARBA00022857"/>
    </source>
</evidence>
<organism evidence="8 9">
    <name type="scientific">Candidatus Limosilactobacillus merdigallinarum</name>
    <dbReference type="NCBI Taxonomy" id="2838652"/>
    <lineage>
        <taxon>Bacteria</taxon>
        <taxon>Bacillati</taxon>
        <taxon>Bacillota</taxon>
        <taxon>Bacilli</taxon>
        <taxon>Lactobacillales</taxon>
        <taxon>Lactobacillaceae</taxon>
        <taxon>Limosilactobacillus</taxon>
    </lineage>
</organism>
<evidence type="ECO:0000256" key="5">
    <source>
        <dbReference type="ARBA" id="ARBA00023002"/>
    </source>
</evidence>
<dbReference type="PANTHER" id="PTHR48105">
    <property type="entry name" value="THIOREDOXIN REDUCTASE 1-RELATED-RELATED"/>
    <property type="match status" value="1"/>
</dbReference>
<dbReference type="EMBL" id="DXFH01000001">
    <property type="protein sequence ID" value="HIX34981.1"/>
    <property type="molecule type" value="Genomic_DNA"/>
</dbReference>
<dbReference type="GO" id="GO:0004324">
    <property type="term" value="F:ferredoxin-NADP+ reductase activity"/>
    <property type="evidence" value="ECO:0007669"/>
    <property type="project" value="UniProtKB-UniRule"/>
</dbReference>
<comment type="similarity">
    <text evidence="6">Belongs to the ferredoxin--NADP reductase type 2 family.</text>
</comment>
<dbReference type="InterPro" id="IPR022890">
    <property type="entry name" value="Fd--NADP_Rdtase_type_2"/>
</dbReference>
<feature type="binding site" evidence="6">
    <location>
        <position position="88"/>
    </location>
    <ligand>
        <name>FAD</name>
        <dbReference type="ChEBI" id="CHEBI:57692"/>
    </ligand>
</feature>
<feature type="binding site" evidence="6">
    <location>
        <position position="285"/>
    </location>
    <ligand>
        <name>FAD</name>
        <dbReference type="ChEBI" id="CHEBI:57692"/>
    </ligand>
</feature>
<dbReference type="HAMAP" id="MF_01685">
    <property type="entry name" value="FENR2"/>
    <property type="match status" value="1"/>
</dbReference>
<keyword evidence="2 6" id="KW-0285">Flavoprotein</keyword>
<comment type="subunit">
    <text evidence="1 6">Homodimer.</text>
</comment>
<comment type="catalytic activity">
    <reaction evidence="6">
        <text>2 reduced [2Fe-2S]-[ferredoxin] + NADP(+) + H(+) = 2 oxidized [2Fe-2S]-[ferredoxin] + NADPH</text>
        <dbReference type="Rhea" id="RHEA:20125"/>
        <dbReference type="Rhea" id="RHEA-COMP:10000"/>
        <dbReference type="Rhea" id="RHEA-COMP:10001"/>
        <dbReference type="ChEBI" id="CHEBI:15378"/>
        <dbReference type="ChEBI" id="CHEBI:33737"/>
        <dbReference type="ChEBI" id="CHEBI:33738"/>
        <dbReference type="ChEBI" id="CHEBI:57783"/>
        <dbReference type="ChEBI" id="CHEBI:58349"/>
        <dbReference type="EC" id="1.18.1.2"/>
    </reaction>
</comment>
<evidence type="ECO:0000256" key="2">
    <source>
        <dbReference type="ARBA" id="ARBA00022630"/>
    </source>
</evidence>
<evidence type="ECO:0000313" key="9">
    <source>
        <dbReference type="Proteomes" id="UP000824231"/>
    </source>
</evidence>
<keyword evidence="3 6" id="KW-0274">FAD</keyword>
<comment type="caution">
    <text evidence="8">The sequence shown here is derived from an EMBL/GenBank/DDBJ whole genome shotgun (WGS) entry which is preliminary data.</text>
</comment>
<feature type="binding site" evidence="6">
    <location>
        <position position="43"/>
    </location>
    <ligand>
        <name>FAD</name>
        <dbReference type="ChEBI" id="CHEBI:57692"/>
    </ligand>
</feature>
<feature type="binding site" evidence="6">
    <location>
        <position position="35"/>
    </location>
    <ligand>
        <name>FAD</name>
        <dbReference type="ChEBI" id="CHEBI:57692"/>
    </ligand>
</feature>
<keyword evidence="5 6" id="KW-0560">Oxidoreductase</keyword>
<evidence type="ECO:0000256" key="3">
    <source>
        <dbReference type="ARBA" id="ARBA00022827"/>
    </source>
</evidence>
<dbReference type="PRINTS" id="PR00368">
    <property type="entry name" value="FADPNR"/>
</dbReference>
<gene>
    <name evidence="8" type="ORF">H9856_00975</name>
</gene>
<dbReference type="InterPro" id="IPR023753">
    <property type="entry name" value="FAD/NAD-binding_dom"/>
</dbReference>
<comment type="cofactor">
    <cofactor evidence="6">
        <name>FAD</name>
        <dbReference type="ChEBI" id="CHEBI:57692"/>
    </cofactor>
    <text evidence="6">Binds 1 FAD per subunit.</text>
</comment>
<accession>A0A9D1VGI0</accession>
<dbReference type="GO" id="GO:0050661">
    <property type="term" value="F:NADP binding"/>
    <property type="evidence" value="ECO:0007669"/>
    <property type="project" value="UniProtKB-UniRule"/>
</dbReference>
<dbReference type="Proteomes" id="UP000824231">
    <property type="component" value="Unassembled WGS sequence"/>
</dbReference>
<dbReference type="Gene3D" id="3.50.50.60">
    <property type="entry name" value="FAD/NAD(P)-binding domain"/>
    <property type="match status" value="2"/>
</dbReference>
<dbReference type="PRINTS" id="PR00469">
    <property type="entry name" value="PNDRDTASEII"/>
</dbReference>
<feature type="domain" description="FAD/NAD(P)-binding" evidence="7">
    <location>
        <begin position="6"/>
        <end position="300"/>
    </location>
</feature>
<proteinExistence type="inferred from homology"/>
<feature type="binding site" evidence="6">
    <location>
        <position position="122"/>
    </location>
    <ligand>
        <name>FAD</name>
        <dbReference type="ChEBI" id="CHEBI:57692"/>
    </ligand>
</feature>
<feature type="binding site" evidence="6">
    <location>
        <position position="48"/>
    </location>
    <ligand>
        <name>FAD</name>
        <dbReference type="ChEBI" id="CHEBI:57692"/>
    </ligand>
</feature>
<evidence type="ECO:0000256" key="6">
    <source>
        <dbReference type="HAMAP-Rule" id="MF_01685"/>
    </source>
</evidence>
<dbReference type="InterPro" id="IPR036188">
    <property type="entry name" value="FAD/NAD-bd_sf"/>
</dbReference>
<name>A0A9D1VGI0_9LACO</name>
<dbReference type="GO" id="GO:0050660">
    <property type="term" value="F:flavin adenine dinucleotide binding"/>
    <property type="evidence" value="ECO:0007669"/>
    <property type="project" value="UniProtKB-UniRule"/>
</dbReference>
<feature type="binding site" evidence="6">
    <location>
        <position position="325"/>
    </location>
    <ligand>
        <name>FAD</name>
        <dbReference type="ChEBI" id="CHEBI:57692"/>
    </ligand>
</feature>
<dbReference type="SUPFAM" id="SSF51905">
    <property type="entry name" value="FAD/NAD(P)-binding domain"/>
    <property type="match status" value="1"/>
</dbReference>
<evidence type="ECO:0000259" key="7">
    <source>
        <dbReference type="Pfam" id="PF07992"/>
    </source>
</evidence>
<dbReference type="EC" id="1.18.1.2" evidence="6"/>
<reference evidence="8" key="1">
    <citation type="journal article" date="2021" name="PeerJ">
        <title>Extensive microbial diversity within the chicken gut microbiome revealed by metagenomics and culture.</title>
        <authorList>
            <person name="Gilroy R."/>
            <person name="Ravi A."/>
            <person name="Getino M."/>
            <person name="Pursley I."/>
            <person name="Horton D.L."/>
            <person name="Alikhan N.F."/>
            <person name="Baker D."/>
            <person name="Gharbi K."/>
            <person name="Hall N."/>
            <person name="Watson M."/>
            <person name="Adriaenssens E.M."/>
            <person name="Foster-Nyarko E."/>
            <person name="Jarju S."/>
            <person name="Secka A."/>
            <person name="Antonio M."/>
            <person name="Oren A."/>
            <person name="Chaudhuri R.R."/>
            <person name="La Ragione R."/>
            <person name="Hildebrand F."/>
            <person name="Pallen M.J."/>
        </authorList>
    </citation>
    <scope>NUCLEOTIDE SEQUENCE</scope>
    <source>
        <strain evidence="8">ChiSxjej3B15-572</strain>
    </source>
</reference>
<dbReference type="InterPro" id="IPR050097">
    <property type="entry name" value="Ferredoxin-NADP_redctase_2"/>
</dbReference>
<dbReference type="AlphaFoldDB" id="A0A9D1VGI0"/>
<evidence type="ECO:0000256" key="1">
    <source>
        <dbReference type="ARBA" id="ARBA00011738"/>
    </source>
</evidence>
<reference evidence="8" key="2">
    <citation type="submission" date="2021-04" db="EMBL/GenBank/DDBJ databases">
        <authorList>
            <person name="Gilroy R."/>
        </authorList>
    </citation>
    <scope>NUCLEOTIDE SEQUENCE</scope>
    <source>
        <strain evidence="8">ChiSxjej3B15-572</strain>
    </source>
</reference>
<evidence type="ECO:0000313" key="8">
    <source>
        <dbReference type="EMBL" id="HIX34981.1"/>
    </source>
</evidence>